<proteinExistence type="predicted"/>
<keyword evidence="3" id="KW-1185">Reference proteome</keyword>
<dbReference type="SUPFAM" id="SSF53213">
    <property type="entry name" value="LigB-like"/>
    <property type="match status" value="1"/>
</dbReference>
<protein>
    <submittedName>
        <fullName evidence="2">Putative protocatechuatedioxygenase subunit beta</fullName>
    </submittedName>
</protein>
<dbReference type="GO" id="GO:0016702">
    <property type="term" value="F:oxidoreductase activity, acting on single donors with incorporation of molecular oxygen, incorporation of two atoms of oxygen"/>
    <property type="evidence" value="ECO:0007669"/>
    <property type="project" value="UniProtKB-ARBA"/>
</dbReference>
<evidence type="ECO:0000313" key="2">
    <source>
        <dbReference type="EMBL" id="KKY16861.1"/>
    </source>
</evidence>
<name>A0A0G2E3G7_PHACM</name>
<organism evidence="2 3">
    <name type="scientific">Phaeomoniella chlamydospora</name>
    <name type="common">Phaeoacremonium chlamydosporum</name>
    <dbReference type="NCBI Taxonomy" id="158046"/>
    <lineage>
        <taxon>Eukaryota</taxon>
        <taxon>Fungi</taxon>
        <taxon>Dikarya</taxon>
        <taxon>Ascomycota</taxon>
        <taxon>Pezizomycotina</taxon>
        <taxon>Eurotiomycetes</taxon>
        <taxon>Chaetothyriomycetidae</taxon>
        <taxon>Phaeomoniellales</taxon>
        <taxon>Phaeomoniellaceae</taxon>
        <taxon>Phaeomoniella</taxon>
    </lineage>
</organism>
<dbReference type="EMBL" id="LCWF01000155">
    <property type="protein sequence ID" value="KKY16861.1"/>
    <property type="molecule type" value="Genomic_DNA"/>
</dbReference>
<accession>A0A0G2E3G7</accession>
<evidence type="ECO:0000259" key="1">
    <source>
        <dbReference type="Pfam" id="PF02900"/>
    </source>
</evidence>
<reference evidence="2 3" key="1">
    <citation type="submission" date="2015-05" db="EMBL/GenBank/DDBJ databases">
        <title>Distinctive expansion of gene families associated with plant cell wall degradation and secondary metabolism in the genomes of grapevine trunk pathogens.</title>
        <authorList>
            <person name="Lawrence D.P."/>
            <person name="Travadon R."/>
            <person name="Rolshausen P.E."/>
            <person name="Baumgartner K."/>
        </authorList>
    </citation>
    <scope>NUCLEOTIDE SEQUENCE [LARGE SCALE GENOMIC DNA]</scope>
    <source>
        <strain evidence="2">UCRPC4</strain>
    </source>
</reference>
<dbReference type="OrthoDB" id="5377026at2759"/>
<dbReference type="Gene3D" id="3.40.830.10">
    <property type="entry name" value="LigB-like"/>
    <property type="match status" value="1"/>
</dbReference>
<keyword evidence="2" id="KW-0223">Dioxygenase</keyword>
<sequence>MGKVVAAVGLSHAPGALAFPETAKPEHRASTEAATRALGMRLESAKPDVIFAFLDDHFENFFRNLSPSITMGIADSHVGPADQWMETLRIKEKTIFPGAPEIAEKVLSSVVHQGFDVARAGPCEYGNNLLMPWKLMGVEESLKDVAIVPIFINVFTPPLIPYARAYALGEAVRAAVETALPETLRAAFICTGGLSHWPPYWSPVQGGDPPSDPFLQRIKRYQTEGKSYLKQDPKLFVDFDDYEVEMAAKNEYPLNSKHPLVNADWDRKFMDHYSKGDSEWMKNLTYEEVEEEAGHGGHEVLNWVAMMGAMKGAPSKMLLYEPVIEWICGMVYQDFEVLPLAN</sequence>
<feature type="domain" description="Extradiol ring-cleavage dioxygenase class III enzyme subunit B" evidence="1">
    <location>
        <begin position="7"/>
        <end position="326"/>
    </location>
</feature>
<reference evidence="2 3" key="2">
    <citation type="submission" date="2015-05" db="EMBL/GenBank/DDBJ databases">
        <authorList>
            <person name="Morales-Cruz A."/>
            <person name="Amrine K.C."/>
            <person name="Cantu D."/>
        </authorList>
    </citation>
    <scope>NUCLEOTIDE SEQUENCE [LARGE SCALE GENOMIC DNA]</scope>
    <source>
        <strain evidence="2">UCRPC4</strain>
    </source>
</reference>
<dbReference type="Proteomes" id="UP000053317">
    <property type="component" value="Unassembled WGS sequence"/>
</dbReference>
<dbReference type="AlphaFoldDB" id="A0A0G2E3G7"/>
<dbReference type="InterPro" id="IPR004183">
    <property type="entry name" value="Xdiol_dOase_suB"/>
</dbReference>
<gene>
    <name evidence="2" type="ORF">UCRPC4_g05819</name>
</gene>
<comment type="caution">
    <text evidence="2">The sequence shown here is derived from an EMBL/GenBank/DDBJ whole genome shotgun (WGS) entry which is preliminary data.</text>
</comment>
<dbReference type="Pfam" id="PF02900">
    <property type="entry name" value="LigB"/>
    <property type="match status" value="1"/>
</dbReference>
<evidence type="ECO:0000313" key="3">
    <source>
        <dbReference type="Proteomes" id="UP000053317"/>
    </source>
</evidence>
<dbReference type="GO" id="GO:0008198">
    <property type="term" value="F:ferrous iron binding"/>
    <property type="evidence" value="ECO:0007669"/>
    <property type="project" value="InterPro"/>
</dbReference>
<keyword evidence="2" id="KW-0560">Oxidoreductase</keyword>